<evidence type="ECO:0000313" key="2">
    <source>
        <dbReference type="Proteomes" id="UP000003963"/>
    </source>
</evidence>
<dbReference type="AlphaFoldDB" id="D9WE47"/>
<dbReference type="InterPro" id="IPR029787">
    <property type="entry name" value="Nucleotide_cyclase"/>
</dbReference>
<dbReference type="Gene3D" id="3.30.70.1230">
    <property type="entry name" value="Nucleotide cyclase"/>
    <property type="match status" value="1"/>
</dbReference>
<proteinExistence type="predicted"/>
<dbReference type="Proteomes" id="UP000003963">
    <property type="component" value="Unassembled WGS sequence"/>
</dbReference>
<sequence>MWSAARSSAVWCDRPREALAWAGAGSGRSGTGRGSFVNDQFQADRTYDQVYLVFVDTSGYSTIVRSNPRDRAAHGFDLLRERMRARIGQVSAQHRCARSDLWNWRGDGGFFAIHDDSESVARDVALEAARTFLTLDLRHLRDEFAQAGVDGELHVRMAVHKGAIRHTGEGRTGTIHSPDINLAAHLEKATPPDCLAVSEDVYRTAGRYAELFAHVGSHEGKDVYLMAGDGGPGEAAKAWLAGRGLADGTPVHAYPERPSSAEKARLLDAASAEVLDMGTALRTSSSRLVTTERPARYRDAVLGLLRRGGVYRCYLLDPSSDAAATLSRQYQEDMTRKIKDSLERFGRFKERYGAAADGLRVYQTDEFPGFSALAVDPRRTNGLILYSSYLMGTSPYGVIERGDMPHYLISPDAGRTYARILELTEARAATGQVERVV</sequence>
<keyword evidence="2" id="KW-1185">Reference proteome</keyword>
<reference evidence="1 2" key="1">
    <citation type="submission" date="2009-02" db="EMBL/GenBank/DDBJ databases">
        <title>Annotation of Streptomyces hygroscopicus strain ATCC 53653.</title>
        <authorList>
            <consortium name="The Broad Institute Genome Sequencing Platform"/>
            <consortium name="Broad Institute Microbial Sequencing Center"/>
            <person name="Fischbach M."/>
            <person name="Godfrey P."/>
            <person name="Ward D."/>
            <person name="Young S."/>
            <person name="Zeng Q."/>
            <person name="Koehrsen M."/>
            <person name="Alvarado L."/>
            <person name="Berlin A.M."/>
            <person name="Bochicchio J."/>
            <person name="Borenstein D."/>
            <person name="Chapman S.B."/>
            <person name="Chen Z."/>
            <person name="Engels R."/>
            <person name="Freedman E."/>
            <person name="Gellesch M."/>
            <person name="Goldberg J."/>
            <person name="Griggs A."/>
            <person name="Gujja S."/>
            <person name="Heilman E.R."/>
            <person name="Heiman D.I."/>
            <person name="Hepburn T.A."/>
            <person name="Howarth C."/>
            <person name="Jen D."/>
            <person name="Larson L."/>
            <person name="Lewis B."/>
            <person name="Mehta T."/>
            <person name="Park D."/>
            <person name="Pearson M."/>
            <person name="Richards J."/>
            <person name="Roberts A."/>
            <person name="Saif S."/>
            <person name="Shea T.D."/>
            <person name="Shenoy N."/>
            <person name="Sisk P."/>
            <person name="Stolte C."/>
            <person name="Sykes S.N."/>
            <person name="Thomson T."/>
            <person name="Walk T."/>
            <person name="White J."/>
            <person name="Yandava C."/>
            <person name="Straight P."/>
            <person name="Clardy J."/>
            <person name="Hung D."/>
            <person name="Kolter R."/>
            <person name="Mekalanos J."/>
            <person name="Walker S."/>
            <person name="Walsh C.T."/>
            <person name="Wieland-Brown L.C."/>
            <person name="Haas B."/>
            <person name="Nusbaum C."/>
            <person name="Birren B."/>
        </authorList>
    </citation>
    <scope>NUCLEOTIDE SEQUENCE [LARGE SCALE GENOMIC DNA]</scope>
    <source>
        <strain evidence="1 2">ATCC 53653</strain>
    </source>
</reference>
<dbReference type="STRING" id="457427.SSOG_00819"/>
<dbReference type="HOGENOM" id="CLU_677789_0_0_11"/>
<dbReference type="EMBL" id="GG657754">
    <property type="protein sequence ID" value="EFL21107.1"/>
    <property type="molecule type" value="Genomic_DNA"/>
</dbReference>
<evidence type="ECO:0000313" key="1">
    <source>
        <dbReference type="EMBL" id="EFL21107.1"/>
    </source>
</evidence>
<protein>
    <submittedName>
        <fullName evidence="1">LigA protein</fullName>
    </submittedName>
</protein>
<accession>D9WE47</accession>
<gene>
    <name evidence="1" type="ORF">SSOG_00819</name>
</gene>
<organism evidence="1 2">
    <name type="scientific">Streptomyces himastatinicus ATCC 53653</name>
    <dbReference type="NCBI Taxonomy" id="457427"/>
    <lineage>
        <taxon>Bacteria</taxon>
        <taxon>Bacillati</taxon>
        <taxon>Actinomycetota</taxon>
        <taxon>Actinomycetes</taxon>
        <taxon>Kitasatosporales</taxon>
        <taxon>Streptomycetaceae</taxon>
        <taxon>Streptomyces</taxon>
        <taxon>Streptomyces violaceusniger group</taxon>
    </lineage>
</organism>
<dbReference type="SUPFAM" id="SSF55073">
    <property type="entry name" value="Nucleotide cyclase"/>
    <property type="match status" value="1"/>
</dbReference>
<name>D9WE47_9ACTN</name>